<sequence length="577" mass="63767">MDKQQRASVRSSMKYGQLSPYYIVPYTNTYLTPLAGSVGSRPGVHEHRTDNEPRVYSELPSFPHFDQPTPPEASLEELCSKYPNHIRGSYLDAFIQWHWSATDIYSCLTDKAIEEFKSFGITKSKAWANRANFLTKRLDARLSSLSAEEVTALCTAPKIRPCMMDGTEKYGASKLQGKFPNPTAPAIRRYPHRQARDDRSPRQLALTRTFKHNGREHQLWDSAEDLHRYKECMVGYWSQSRVRAGQIIDADTVYSASQGLQRKRLILRMTNWPCNSASESFFSFRNIRNCPAFESAIFDLVAAPVISMLDSPNVQVSSQPLRTARESAVSYVLMVQIARLARLNDFAAAIPAGALTAGLVDEVLSWTADLDSDASKAVQPGFGPAHPQSEDVPLSHQSSLEPDRTPNASDSGALSSHGSKRKRPNSPTAAKPAKRVRFAESTTELESTDLATDANGNLDENPTSAIKGEDVALSPNLPMQDMLEGFDLDPLPWEPIHGGLDLALDLTAADMPVAYEETESEWAVILSEAFDQDSADGNSDENEVTTSSGLPELADNDEEWLREAIENAAEFHGDALP</sequence>
<accession>A0A0D2DHW6</accession>
<dbReference type="HOGENOM" id="CLU_441442_0_0_1"/>
<dbReference type="Proteomes" id="UP000053029">
    <property type="component" value="Unassembled WGS sequence"/>
</dbReference>
<keyword evidence="3" id="KW-1185">Reference proteome</keyword>
<feature type="compositionally biased region" description="Polar residues" evidence="1">
    <location>
        <begin position="454"/>
        <end position="464"/>
    </location>
</feature>
<dbReference type="AlphaFoldDB" id="A0A0D2DHW6"/>
<feature type="region of interest" description="Disordered" evidence="1">
    <location>
        <begin position="531"/>
        <end position="557"/>
    </location>
</feature>
<dbReference type="GeneID" id="25309227"/>
<reference evidence="2 3" key="1">
    <citation type="submission" date="2015-01" db="EMBL/GenBank/DDBJ databases">
        <title>The Genome Sequence of Fonsecaea pedrosoi CBS 271.37.</title>
        <authorList>
            <consortium name="The Broad Institute Genomics Platform"/>
            <person name="Cuomo C."/>
            <person name="de Hoog S."/>
            <person name="Gorbushina A."/>
            <person name="Stielow B."/>
            <person name="Teixiera M."/>
            <person name="Abouelleil A."/>
            <person name="Chapman S.B."/>
            <person name="Priest M."/>
            <person name="Young S.K."/>
            <person name="Wortman J."/>
            <person name="Nusbaum C."/>
            <person name="Birren B."/>
        </authorList>
    </citation>
    <scope>NUCLEOTIDE SEQUENCE [LARGE SCALE GENOMIC DNA]</scope>
    <source>
        <strain evidence="2 3">CBS 271.37</strain>
    </source>
</reference>
<feature type="compositionally biased region" description="Acidic residues" evidence="1">
    <location>
        <begin position="531"/>
        <end position="543"/>
    </location>
</feature>
<feature type="region of interest" description="Disordered" evidence="1">
    <location>
        <begin position="375"/>
        <end position="466"/>
    </location>
</feature>
<feature type="compositionally biased region" description="Polar residues" evidence="1">
    <location>
        <begin position="395"/>
        <end position="417"/>
    </location>
</feature>
<gene>
    <name evidence="2" type="ORF">Z517_09737</name>
</gene>
<protein>
    <submittedName>
        <fullName evidence="2">Uncharacterized protein</fullName>
    </submittedName>
</protein>
<dbReference type="VEuPathDB" id="FungiDB:Z517_09737"/>
<evidence type="ECO:0000313" key="2">
    <source>
        <dbReference type="EMBL" id="KIW77291.1"/>
    </source>
</evidence>
<proteinExistence type="predicted"/>
<organism evidence="2 3">
    <name type="scientific">Fonsecaea pedrosoi CBS 271.37</name>
    <dbReference type="NCBI Taxonomy" id="1442368"/>
    <lineage>
        <taxon>Eukaryota</taxon>
        <taxon>Fungi</taxon>
        <taxon>Dikarya</taxon>
        <taxon>Ascomycota</taxon>
        <taxon>Pezizomycotina</taxon>
        <taxon>Eurotiomycetes</taxon>
        <taxon>Chaetothyriomycetidae</taxon>
        <taxon>Chaetothyriales</taxon>
        <taxon>Herpotrichiellaceae</taxon>
        <taxon>Fonsecaea</taxon>
    </lineage>
</organism>
<dbReference type="RefSeq" id="XP_013281099.1">
    <property type="nucleotide sequence ID" value="XM_013425645.1"/>
</dbReference>
<evidence type="ECO:0000313" key="3">
    <source>
        <dbReference type="Proteomes" id="UP000053029"/>
    </source>
</evidence>
<name>A0A0D2DHW6_9EURO</name>
<dbReference type="EMBL" id="KN846974">
    <property type="protein sequence ID" value="KIW77291.1"/>
    <property type="molecule type" value="Genomic_DNA"/>
</dbReference>
<evidence type="ECO:0000256" key="1">
    <source>
        <dbReference type="SAM" id="MobiDB-lite"/>
    </source>
</evidence>
<dbReference type="OrthoDB" id="4161573at2759"/>